<dbReference type="EMBL" id="QYCY01000001">
    <property type="protein sequence ID" value="RLV80601.1"/>
    <property type="molecule type" value="Genomic_DNA"/>
</dbReference>
<dbReference type="Proteomes" id="UP000281594">
    <property type="component" value="Unassembled WGS sequence"/>
</dbReference>
<reference evidence="2 3" key="1">
    <citation type="journal article" date="2018" name="J. Biol. Chem.">
        <title>Discovery of the actinoplanic acid pathway in Streptomyces rapamycinicus reveals a genetically conserved synergism with rapamycin.</title>
        <authorList>
            <person name="Mrak P."/>
            <person name="Krastel P."/>
            <person name="Pivk Lukancic P."/>
            <person name="Tao J."/>
            <person name="Pistorius D."/>
            <person name="Moore C.M."/>
        </authorList>
    </citation>
    <scope>NUCLEOTIDE SEQUENCE [LARGE SCALE GENOMIC DNA]</scope>
    <source>
        <strain evidence="2 3">NRRL 5491</strain>
    </source>
</reference>
<evidence type="ECO:0000313" key="3">
    <source>
        <dbReference type="Proteomes" id="UP000281594"/>
    </source>
</evidence>
<feature type="region of interest" description="Disordered" evidence="1">
    <location>
        <begin position="1"/>
        <end position="29"/>
    </location>
</feature>
<comment type="caution">
    <text evidence="2">The sequence shown here is derived from an EMBL/GenBank/DDBJ whole genome shotgun (WGS) entry which is preliminary data.</text>
</comment>
<protein>
    <submittedName>
        <fullName evidence="2">Uncharacterized protein</fullName>
    </submittedName>
</protein>
<gene>
    <name evidence="2" type="ORF">D3C57_119490</name>
</gene>
<organism evidence="2 3">
    <name type="scientific">Streptomyces rapamycinicus (strain ATCC 29253 / DSM 41530 / NRRL 5491 / AYB-994)</name>
    <name type="common">Streptomyces hygroscopicus (strain ATCC 29253)</name>
    <dbReference type="NCBI Taxonomy" id="1343740"/>
    <lineage>
        <taxon>Bacteria</taxon>
        <taxon>Bacillati</taxon>
        <taxon>Actinomycetota</taxon>
        <taxon>Actinomycetes</taxon>
        <taxon>Kitasatosporales</taxon>
        <taxon>Streptomycetaceae</taxon>
        <taxon>Streptomyces</taxon>
        <taxon>Streptomyces violaceusniger group</taxon>
    </lineage>
</organism>
<evidence type="ECO:0000313" key="2">
    <source>
        <dbReference type="EMBL" id="RLV80601.1"/>
    </source>
</evidence>
<name>A0A3L8RLJ1_STRRN</name>
<accession>A0A3L8RLJ1</accession>
<dbReference type="AlphaFoldDB" id="A0A3L8RLJ1"/>
<sequence>MRTTKRRRSTNSRSDGCANGSPEVPEERFKSTAVDLVAEETGLTQDQIKLGVLWQNLGALRWLQRFGKGQGPEPAG</sequence>
<feature type="compositionally biased region" description="Basic residues" evidence="1">
    <location>
        <begin position="1"/>
        <end position="10"/>
    </location>
</feature>
<proteinExistence type="predicted"/>
<evidence type="ECO:0000256" key="1">
    <source>
        <dbReference type="SAM" id="MobiDB-lite"/>
    </source>
</evidence>